<proteinExistence type="predicted"/>
<protein>
    <submittedName>
        <fullName evidence="2">Uncharacterized protein</fullName>
    </submittedName>
</protein>
<dbReference type="AlphaFoldDB" id="A0A7J9DXX3"/>
<keyword evidence="3" id="KW-1185">Reference proteome</keyword>
<evidence type="ECO:0000313" key="3">
    <source>
        <dbReference type="Proteomes" id="UP000593568"/>
    </source>
</evidence>
<comment type="caution">
    <text evidence="2">The sequence shown here is derived from an EMBL/GenBank/DDBJ whole genome shotgun (WGS) entry which is preliminary data.</text>
</comment>
<feature type="compositionally biased region" description="Acidic residues" evidence="1">
    <location>
        <begin position="1"/>
        <end position="19"/>
    </location>
</feature>
<sequence>NSSVEEDGEEGVEDESDSDLENKNVYLMNVVYVSDGDDDEELQEARKKVRELEGKTSGKKVGGDGLDDRVDREEEGNETEYFDSDDQRSLLGSDDDDNTDTCRRRSRFPTYNPNSASSPHTIQIQQVHTFLLGW</sequence>
<accession>A0A7J9DXX3</accession>
<gene>
    <name evidence="2" type="ORF">Gotri_014772</name>
</gene>
<dbReference type="Proteomes" id="UP000593568">
    <property type="component" value="Unassembled WGS sequence"/>
</dbReference>
<evidence type="ECO:0000313" key="2">
    <source>
        <dbReference type="EMBL" id="MBA0765610.1"/>
    </source>
</evidence>
<feature type="region of interest" description="Disordered" evidence="1">
    <location>
        <begin position="1"/>
        <end position="120"/>
    </location>
</feature>
<feature type="compositionally biased region" description="Polar residues" evidence="1">
    <location>
        <begin position="109"/>
        <end position="120"/>
    </location>
</feature>
<feature type="compositionally biased region" description="Basic and acidic residues" evidence="1">
    <location>
        <begin position="43"/>
        <end position="56"/>
    </location>
</feature>
<reference evidence="2 3" key="1">
    <citation type="journal article" date="2019" name="Genome Biol. Evol.">
        <title>Insights into the evolution of the New World diploid cottons (Gossypium, subgenus Houzingenia) based on genome sequencing.</title>
        <authorList>
            <person name="Grover C.E."/>
            <person name="Arick M.A. 2nd"/>
            <person name="Thrash A."/>
            <person name="Conover J.L."/>
            <person name="Sanders W.S."/>
            <person name="Peterson D.G."/>
            <person name="Frelichowski J.E."/>
            <person name="Scheffler J.A."/>
            <person name="Scheffler B.E."/>
            <person name="Wendel J.F."/>
        </authorList>
    </citation>
    <scope>NUCLEOTIDE SEQUENCE [LARGE SCALE GENOMIC DNA]</scope>
    <source>
        <strain evidence="2">8</strain>
        <tissue evidence="2">Leaf</tissue>
    </source>
</reference>
<evidence type="ECO:0000256" key="1">
    <source>
        <dbReference type="SAM" id="MobiDB-lite"/>
    </source>
</evidence>
<feature type="compositionally biased region" description="Acidic residues" evidence="1">
    <location>
        <begin position="73"/>
        <end position="84"/>
    </location>
</feature>
<feature type="non-terminal residue" evidence="2">
    <location>
        <position position="134"/>
    </location>
</feature>
<name>A0A7J9DXX3_9ROSI</name>
<organism evidence="2 3">
    <name type="scientific">Gossypium trilobum</name>
    <dbReference type="NCBI Taxonomy" id="34281"/>
    <lineage>
        <taxon>Eukaryota</taxon>
        <taxon>Viridiplantae</taxon>
        <taxon>Streptophyta</taxon>
        <taxon>Embryophyta</taxon>
        <taxon>Tracheophyta</taxon>
        <taxon>Spermatophyta</taxon>
        <taxon>Magnoliopsida</taxon>
        <taxon>eudicotyledons</taxon>
        <taxon>Gunneridae</taxon>
        <taxon>Pentapetalae</taxon>
        <taxon>rosids</taxon>
        <taxon>malvids</taxon>
        <taxon>Malvales</taxon>
        <taxon>Malvaceae</taxon>
        <taxon>Malvoideae</taxon>
        <taxon>Gossypium</taxon>
    </lineage>
</organism>
<dbReference type="EMBL" id="JABEZW010000005">
    <property type="protein sequence ID" value="MBA0765610.1"/>
    <property type="molecule type" value="Genomic_DNA"/>
</dbReference>